<evidence type="ECO:0000313" key="3">
    <source>
        <dbReference type="Proteomes" id="UP000236728"/>
    </source>
</evidence>
<proteinExistence type="predicted"/>
<evidence type="ECO:0000259" key="1">
    <source>
        <dbReference type="Pfam" id="PF00535"/>
    </source>
</evidence>
<protein>
    <submittedName>
        <fullName evidence="2">Glycosyl transferase family 2</fullName>
    </submittedName>
</protein>
<dbReference type="EMBL" id="FNVA01000001">
    <property type="protein sequence ID" value="SEF72767.1"/>
    <property type="molecule type" value="Genomic_DNA"/>
</dbReference>
<dbReference type="PANTHER" id="PTHR22916:SF3">
    <property type="entry name" value="UDP-GLCNAC:BETAGAL BETA-1,3-N-ACETYLGLUCOSAMINYLTRANSFERASE-LIKE PROTEIN 1"/>
    <property type="match status" value="1"/>
</dbReference>
<sequence length="322" mass="36471">MPSVSVVIPTRNRPPLLVRAVDSVLAQTYTDLEIVVIVDGPDPDTATTMAAIADPRLRCIVLDQSVGGGEARNEGARRATGNWVAYLDDDDEWMPEKLAQQMLIAEREGPGCFVSCRYVDRTLTTEIVQPFQPPAPNQPISEYLFCGVSMLGFTAGFLQTSTWLAERESFLKVPFTKGLARNQDTDWLIRAIPELDLKVFVVWKTLSIFHNEATTGRITTQHGSWQYTLNWAKERQAYFTKRAFPYFLATNVMFRAQRQDGGFKAFREIFHVAAKYGSITPRSLWQLIANFYVFPYGRFGIRSRLQNFMTGKDKKKSSEASL</sequence>
<dbReference type="Pfam" id="PF00535">
    <property type="entry name" value="Glycos_transf_2"/>
    <property type="match status" value="1"/>
</dbReference>
<dbReference type="AlphaFoldDB" id="A0A1H5UEP8"/>
<organism evidence="2 3">
    <name type="scientific">Bryocella elongata</name>
    <dbReference type="NCBI Taxonomy" id="863522"/>
    <lineage>
        <taxon>Bacteria</taxon>
        <taxon>Pseudomonadati</taxon>
        <taxon>Acidobacteriota</taxon>
        <taxon>Terriglobia</taxon>
        <taxon>Terriglobales</taxon>
        <taxon>Acidobacteriaceae</taxon>
        <taxon>Bryocella</taxon>
    </lineage>
</organism>
<dbReference type="Proteomes" id="UP000236728">
    <property type="component" value="Unassembled WGS sequence"/>
</dbReference>
<evidence type="ECO:0000313" key="2">
    <source>
        <dbReference type="EMBL" id="SEF72767.1"/>
    </source>
</evidence>
<keyword evidence="2" id="KW-0808">Transferase</keyword>
<dbReference type="SUPFAM" id="SSF53448">
    <property type="entry name" value="Nucleotide-diphospho-sugar transferases"/>
    <property type="match status" value="1"/>
</dbReference>
<gene>
    <name evidence="2" type="ORF">SAMN05421819_0965</name>
</gene>
<feature type="domain" description="Glycosyltransferase 2-like" evidence="1">
    <location>
        <begin position="5"/>
        <end position="131"/>
    </location>
</feature>
<accession>A0A1H5UEP8</accession>
<dbReference type="InterPro" id="IPR001173">
    <property type="entry name" value="Glyco_trans_2-like"/>
</dbReference>
<name>A0A1H5UEP8_9BACT</name>
<dbReference type="PANTHER" id="PTHR22916">
    <property type="entry name" value="GLYCOSYLTRANSFERASE"/>
    <property type="match status" value="1"/>
</dbReference>
<dbReference type="CDD" id="cd00761">
    <property type="entry name" value="Glyco_tranf_GTA_type"/>
    <property type="match status" value="1"/>
</dbReference>
<dbReference type="Gene3D" id="3.90.550.10">
    <property type="entry name" value="Spore Coat Polysaccharide Biosynthesis Protein SpsA, Chain A"/>
    <property type="match status" value="1"/>
</dbReference>
<reference evidence="2 3" key="1">
    <citation type="submission" date="2016-10" db="EMBL/GenBank/DDBJ databases">
        <authorList>
            <person name="de Groot N.N."/>
        </authorList>
    </citation>
    <scope>NUCLEOTIDE SEQUENCE [LARGE SCALE GENOMIC DNA]</scope>
    <source>
        <strain evidence="2 3">DSM 22489</strain>
    </source>
</reference>
<dbReference type="GO" id="GO:0016758">
    <property type="term" value="F:hexosyltransferase activity"/>
    <property type="evidence" value="ECO:0007669"/>
    <property type="project" value="UniProtKB-ARBA"/>
</dbReference>
<keyword evidence="3" id="KW-1185">Reference proteome</keyword>
<dbReference type="InterPro" id="IPR029044">
    <property type="entry name" value="Nucleotide-diphossugar_trans"/>
</dbReference>